<feature type="region of interest" description="Disordered" evidence="1">
    <location>
        <begin position="237"/>
        <end position="299"/>
    </location>
</feature>
<gene>
    <name evidence="2" type="ORF">PIB30_005003</name>
</gene>
<feature type="region of interest" description="Disordered" evidence="1">
    <location>
        <begin position="148"/>
        <end position="170"/>
    </location>
</feature>
<evidence type="ECO:0000256" key="1">
    <source>
        <dbReference type="SAM" id="MobiDB-lite"/>
    </source>
</evidence>
<proteinExistence type="predicted"/>
<feature type="region of interest" description="Disordered" evidence="1">
    <location>
        <begin position="183"/>
        <end position="208"/>
    </location>
</feature>
<comment type="caution">
    <text evidence="2">The sequence shown here is derived from an EMBL/GenBank/DDBJ whole genome shotgun (WGS) entry which is preliminary data.</text>
</comment>
<dbReference type="Proteomes" id="UP001341840">
    <property type="component" value="Unassembled WGS sequence"/>
</dbReference>
<keyword evidence="3" id="KW-1185">Reference proteome</keyword>
<name>A0ABU6Y467_9FABA</name>
<feature type="compositionally biased region" description="Low complexity" evidence="1">
    <location>
        <begin position="249"/>
        <end position="283"/>
    </location>
</feature>
<feature type="compositionally biased region" description="Pro residues" evidence="1">
    <location>
        <begin position="189"/>
        <end position="199"/>
    </location>
</feature>
<protein>
    <submittedName>
        <fullName evidence="2">Uncharacterized protein</fullName>
    </submittedName>
</protein>
<organism evidence="2 3">
    <name type="scientific">Stylosanthes scabra</name>
    <dbReference type="NCBI Taxonomy" id="79078"/>
    <lineage>
        <taxon>Eukaryota</taxon>
        <taxon>Viridiplantae</taxon>
        <taxon>Streptophyta</taxon>
        <taxon>Embryophyta</taxon>
        <taxon>Tracheophyta</taxon>
        <taxon>Spermatophyta</taxon>
        <taxon>Magnoliopsida</taxon>
        <taxon>eudicotyledons</taxon>
        <taxon>Gunneridae</taxon>
        <taxon>Pentapetalae</taxon>
        <taxon>rosids</taxon>
        <taxon>fabids</taxon>
        <taxon>Fabales</taxon>
        <taxon>Fabaceae</taxon>
        <taxon>Papilionoideae</taxon>
        <taxon>50 kb inversion clade</taxon>
        <taxon>dalbergioids sensu lato</taxon>
        <taxon>Dalbergieae</taxon>
        <taxon>Pterocarpus clade</taxon>
        <taxon>Stylosanthes</taxon>
    </lineage>
</organism>
<sequence>MAYASSLDTIGCFGSSVADAGILLHAIVGITEKQKGKNQWLKKGYFPSGSQDTATLFGHRVEFDFDFKSLFRDSLAEPELMAIANPSNEPEPARSTTSETCCGHNIEEHHHPITEPTSSSSPSFSSQALHYLLIIIYFIFHRERERSPRTPLLPSAPLQAPGPVYLVPRTPMTDARRYRSLFSRRRVAPPTPPHHSPPPSDEEPSEGIVDPAAELEGDLDEPYHENIVYPAGYEAYHSDTSYGSERESVSVSSAPSSRHSSDDSSASGSIGYGEASSGSASDSASDDDLVNRHFAGTFP</sequence>
<reference evidence="2 3" key="1">
    <citation type="journal article" date="2023" name="Plants (Basel)">
        <title>Bridging the Gap: Combining Genomics and Transcriptomics Approaches to Understand Stylosanthes scabra, an Orphan Legume from the Brazilian Caatinga.</title>
        <authorList>
            <person name="Ferreira-Neto J.R.C."/>
            <person name="da Silva M.D."/>
            <person name="Binneck E."/>
            <person name="de Melo N.F."/>
            <person name="da Silva R.H."/>
            <person name="de Melo A.L.T.M."/>
            <person name="Pandolfi V."/>
            <person name="Bustamante F.O."/>
            <person name="Brasileiro-Vidal A.C."/>
            <person name="Benko-Iseppon A.M."/>
        </authorList>
    </citation>
    <scope>NUCLEOTIDE SEQUENCE [LARGE SCALE GENOMIC DNA]</scope>
    <source>
        <tissue evidence="2">Leaves</tissue>
    </source>
</reference>
<dbReference type="EMBL" id="JASCZI010241665">
    <property type="protein sequence ID" value="MED6203998.1"/>
    <property type="molecule type" value="Genomic_DNA"/>
</dbReference>
<accession>A0ABU6Y467</accession>
<evidence type="ECO:0000313" key="2">
    <source>
        <dbReference type="EMBL" id="MED6203998.1"/>
    </source>
</evidence>
<evidence type="ECO:0000313" key="3">
    <source>
        <dbReference type="Proteomes" id="UP001341840"/>
    </source>
</evidence>